<evidence type="ECO:0000313" key="3">
    <source>
        <dbReference type="Proteomes" id="UP000530670"/>
    </source>
</evidence>
<organism evidence="2 3">
    <name type="scientific">Fusarium tjaetaba</name>
    <dbReference type="NCBI Taxonomy" id="1567544"/>
    <lineage>
        <taxon>Eukaryota</taxon>
        <taxon>Fungi</taxon>
        <taxon>Dikarya</taxon>
        <taxon>Ascomycota</taxon>
        <taxon>Pezizomycotina</taxon>
        <taxon>Sordariomycetes</taxon>
        <taxon>Hypocreomycetidae</taxon>
        <taxon>Hypocreales</taxon>
        <taxon>Nectriaceae</taxon>
        <taxon>Fusarium</taxon>
        <taxon>Fusarium fujikuroi species complex</taxon>
    </lineage>
</organism>
<dbReference type="GeneID" id="59304156"/>
<evidence type="ECO:0000313" key="2">
    <source>
        <dbReference type="EMBL" id="KAF5638284.1"/>
    </source>
</evidence>
<evidence type="ECO:0000256" key="1">
    <source>
        <dbReference type="SAM" id="MobiDB-lite"/>
    </source>
</evidence>
<feature type="compositionally biased region" description="Polar residues" evidence="1">
    <location>
        <begin position="125"/>
        <end position="136"/>
    </location>
</feature>
<reference evidence="2 3" key="1">
    <citation type="submission" date="2020-05" db="EMBL/GenBank/DDBJ databases">
        <title>Identification and distribution of gene clusters putatively required for synthesis of sphingolipid metabolism inhibitors in phylogenetically diverse species of the filamentous fungus Fusarium.</title>
        <authorList>
            <person name="Kim H.-S."/>
            <person name="Busman M."/>
            <person name="Brown D.W."/>
            <person name="Divon H."/>
            <person name="Uhlig S."/>
            <person name="Proctor R.H."/>
        </authorList>
    </citation>
    <scope>NUCLEOTIDE SEQUENCE [LARGE SCALE GENOMIC DNA]</scope>
    <source>
        <strain evidence="2 3">NRRL 66243</strain>
    </source>
</reference>
<dbReference type="EMBL" id="JAAQRI010000103">
    <property type="protein sequence ID" value="KAF5638284.1"/>
    <property type="molecule type" value="Genomic_DNA"/>
</dbReference>
<dbReference type="OrthoDB" id="2537141at2759"/>
<dbReference type="AlphaFoldDB" id="A0A8H5VYL1"/>
<name>A0A8H5VYL1_9HYPO</name>
<keyword evidence="3" id="KW-1185">Reference proteome</keyword>
<accession>A0A8H5VYL1</accession>
<feature type="region of interest" description="Disordered" evidence="1">
    <location>
        <begin position="55"/>
        <end position="137"/>
    </location>
</feature>
<feature type="compositionally biased region" description="Polar residues" evidence="1">
    <location>
        <begin position="61"/>
        <end position="91"/>
    </location>
</feature>
<gene>
    <name evidence="2" type="ORF">FTJAE_5385</name>
</gene>
<dbReference type="RefSeq" id="XP_037207548.1">
    <property type="nucleotide sequence ID" value="XM_037351886.1"/>
</dbReference>
<protein>
    <submittedName>
        <fullName evidence="2">Uncharacterized protein</fullName>
    </submittedName>
</protein>
<dbReference type="Proteomes" id="UP000530670">
    <property type="component" value="Unassembled WGS sequence"/>
</dbReference>
<comment type="caution">
    <text evidence="2">The sequence shown here is derived from an EMBL/GenBank/DDBJ whole genome shotgun (WGS) entry which is preliminary data.</text>
</comment>
<sequence length="541" mass="59514">MNNFASGAIPNTRVTMRPNLTAGLFLNGRSSTYGRGADIILNDITSIETCGEKGKADEFSQHSTSENSSDQDDVSNGSHTSRSATELQRTTTNDEEGEVQSLADDFPQGNHQNKQQDGFEAHSGSLPSTETTQASDCETPEAMLKRLIETGIFDGTGILETTSHRTMEPNIEHHDCLGTNETKQSGKNPTYQDKGVMADGSRHSTLGPSIQAATKNTQFHLNGGAKDAPVPTQAPCSRYEQELPIPICSTSPQVQPPILPTSKAENHAHSIAEQPCVKQPQGMKTISTTNSRVHPLSQISGKGHSYTEQNDRPDLMFPSLIAGDFNGEHSYHQDSTGKNESQSKDSFVHRGLQSHDIMIPFPGSPGLQQARRPLNGHISGAGLDSAVFPTVHSKIYSDHRDMQHDKRQLTQPDYCEDSETFQEFINRIEGEVGMKWDNSQQSVGVGCVSDIKECAKSESFEMDNSEDLSQCSDIEYDEPIRQSLHGIVSSFDQGSVSANQVMAEDWEHTGYEQSRYWGRNCHNEHGVSDAKMVGFWRPNHF</sequence>
<proteinExistence type="predicted"/>